<dbReference type="RefSeq" id="WP_216457583.1">
    <property type="nucleotide sequence ID" value="NZ_JAHLQL010000005.1"/>
</dbReference>
<keyword evidence="7" id="KW-1185">Reference proteome</keyword>
<feature type="domain" description="DUF1232" evidence="5">
    <location>
        <begin position="226"/>
        <end position="262"/>
    </location>
</feature>
<evidence type="ECO:0000259" key="5">
    <source>
        <dbReference type="Pfam" id="PF06803"/>
    </source>
</evidence>
<sequence length="317" mass="36319">MLVSQVNAKLSELDLMGIIDEYVKVEGLKIESIAINEFIEVFGQYKKVVNLPFKLTLAFGSFYNNKINLKLTSIKVYKLGVISPIKNYTLKKIIESLKQKGINVNEDHITLDLDILLKAVPYVTFKLDYIELLKGYIQVSVKDVLVSLNKSTESLKIEEEEEKEEIDYSNITTIEKVKDCYSDVRETVKEKVPEKYKEAVEWAMIVPDILSLIYRIFKDNRVKMKTKIALGTSIAYLTLPFDIIPNKIPFIGKIDEFAVAFFALNRIVNDVPLPIILENWEGKNNIIVVLKETLNYINKFSGGTNVDKLYNTVLKFV</sequence>
<keyword evidence="3" id="KW-1133">Transmembrane helix</keyword>
<evidence type="ECO:0000313" key="6">
    <source>
        <dbReference type="EMBL" id="MBU5592893.1"/>
    </source>
</evidence>
<name>A0ABS6F3Q8_9CLOT</name>
<dbReference type="InterPro" id="IPR010652">
    <property type="entry name" value="DUF1232"/>
</dbReference>
<dbReference type="Pfam" id="PF06803">
    <property type="entry name" value="DUF1232"/>
    <property type="match status" value="1"/>
</dbReference>
<keyword evidence="2" id="KW-0812">Transmembrane</keyword>
<comment type="caution">
    <text evidence="6">The sequence shown here is derived from an EMBL/GenBank/DDBJ whole genome shotgun (WGS) entry which is preliminary data.</text>
</comment>
<dbReference type="Proteomes" id="UP000736583">
    <property type="component" value="Unassembled WGS sequence"/>
</dbReference>
<evidence type="ECO:0000256" key="1">
    <source>
        <dbReference type="ARBA" id="ARBA00004127"/>
    </source>
</evidence>
<dbReference type="EMBL" id="JAHLQL010000005">
    <property type="protein sequence ID" value="MBU5592893.1"/>
    <property type="molecule type" value="Genomic_DNA"/>
</dbReference>
<evidence type="ECO:0000256" key="2">
    <source>
        <dbReference type="ARBA" id="ARBA00022692"/>
    </source>
</evidence>
<reference evidence="6 7" key="1">
    <citation type="submission" date="2021-06" db="EMBL/GenBank/DDBJ databases">
        <authorList>
            <person name="Sun Q."/>
            <person name="Li D."/>
        </authorList>
    </citation>
    <scope>NUCLEOTIDE SEQUENCE [LARGE SCALE GENOMIC DNA]</scope>
    <source>
        <strain evidence="6 7">MSJ-4</strain>
    </source>
</reference>
<protein>
    <submittedName>
        <fullName evidence="6">DUF1232 domain-containing protein</fullName>
    </submittedName>
</protein>
<keyword evidence="4" id="KW-0472">Membrane</keyword>
<gene>
    <name evidence="6" type="ORF">KQI89_14155</name>
</gene>
<evidence type="ECO:0000256" key="4">
    <source>
        <dbReference type="ARBA" id="ARBA00023136"/>
    </source>
</evidence>
<evidence type="ECO:0000313" key="7">
    <source>
        <dbReference type="Proteomes" id="UP000736583"/>
    </source>
</evidence>
<comment type="subcellular location">
    <subcellularLocation>
        <location evidence="1">Endomembrane system</location>
        <topology evidence="1">Multi-pass membrane protein</topology>
    </subcellularLocation>
</comment>
<accession>A0ABS6F3Q8</accession>
<evidence type="ECO:0000256" key="3">
    <source>
        <dbReference type="ARBA" id="ARBA00022989"/>
    </source>
</evidence>
<proteinExistence type="predicted"/>
<organism evidence="6 7">
    <name type="scientific">Clostridium simiarum</name>
    <dbReference type="NCBI Taxonomy" id="2841506"/>
    <lineage>
        <taxon>Bacteria</taxon>
        <taxon>Bacillati</taxon>
        <taxon>Bacillota</taxon>
        <taxon>Clostridia</taxon>
        <taxon>Eubacteriales</taxon>
        <taxon>Clostridiaceae</taxon>
        <taxon>Clostridium</taxon>
    </lineage>
</organism>